<proteinExistence type="predicted"/>
<dbReference type="RefSeq" id="WP_048091262.1">
    <property type="nucleotide sequence ID" value="NZ_JMIY01000005.1"/>
</dbReference>
<dbReference type="GO" id="GO:0042254">
    <property type="term" value="P:ribosome biogenesis"/>
    <property type="evidence" value="ECO:0007669"/>
    <property type="project" value="InterPro"/>
</dbReference>
<dbReference type="SUPFAM" id="SSF50447">
    <property type="entry name" value="Translation proteins"/>
    <property type="match status" value="1"/>
</dbReference>
<dbReference type="Pfam" id="PF04410">
    <property type="entry name" value="Gar1"/>
    <property type="match status" value="1"/>
</dbReference>
<dbReference type="OrthoDB" id="60264at2157"/>
<reference evidence="1 2" key="1">
    <citation type="journal article" date="2013" name="Nature">
        <title>Anaerobic oxidation of methane coupled to nitrate reduction in a novel archaeal lineage.</title>
        <authorList>
            <person name="Haroon M.F."/>
            <person name="Hu S."/>
            <person name="Shi Y."/>
            <person name="Imelfort M."/>
            <person name="Keller J."/>
            <person name="Hugenholtz P."/>
            <person name="Yuan Z."/>
            <person name="Tyson G.W."/>
        </authorList>
    </citation>
    <scope>NUCLEOTIDE SEQUENCE [LARGE SCALE GENOMIC DNA]</scope>
    <source>
        <strain evidence="1 2">ANME-2d</strain>
    </source>
</reference>
<dbReference type="InterPro" id="IPR007504">
    <property type="entry name" value="H/ACA_rnp_Gar1/Naf1"/>
</dbReference>
<dbReference type="Gene3D" id="2.40.10.230">
    <property type="entry name" value="Probable tRNA pseudouridine synthase domain"/>
    <property type="match status" value="1"/>
</dbReference>
<dbReference type="Proteomes" id="UP000027153">
    <property type="component" value="Unassembled WGS sequence"/>
</dbReference>
<comment type="caution">
    <text evidence="1">The sequence shown here is derived from an EMBL/GenBank/DDBJ whole genome shotgun (WGS) entry which is preliminary data.</text>
</comment>
<protein>
    <submittedName>
        <fullName evidence="1">RNA-binding protein involved in rRNA processing</fullName>
    </submittedName>
</protein>
<accession>A0A062V1X4</accession>
<keyword evidence="2" id="KW-1185">Reference proteome</keyword>
<gene>
    <name evidence="1" type="ORF">ANME2D_02084</name>
</gene>
<dbReference type="InterPro" id="IPR009000">
    <property type="entry name" value="Transl_B-barrel_sf"/>
</dbReference>
<dbReference type="GO" id="GO:0001522">
    <property type="term" value="P:pseudouridine synthesis"/>
    <property type="evidence" value="ECO:0007669"/>
    <property type="project" value="InterPro"/>
</dbReference>
<organism evidence="1 2">
    <name type="scientific">Candidatus Methanoperedens nitratireducens</name>
    <dbReference type="NCBI Taxonomy" id="1392998"/>
    <lineage>
        <taxon>Archaea</taxon>
        <taxon>Methanobacteriati</taxon>
        <taxon>Methanobacteriota</taxon>
        <taxon>Stenosarchaea group</taxon>
        <taxon>Methanomicrobia</taxon>
        <taxon>Methanosarcinales</taxon>
        <taxon>ANME-2 cluster</taxon>
        <taxon>Candidatus Methanoperedentaceae</taxon>
        <taxon>Candidatus Methanoperedens</taxon>
    </lineage>
</organism>
<dbReference type="EMBL" id="JMIY01000005">
    <property type="protein sequence ID" value="KCZ71357.1"/>
    <property type="molecule type" value="Genomic_DNA"/>
</dbReference>
<dbReference type="AlphaFoldDB" id="A0A062V1X4"/>
<evidence type="ECO:0000313" key="2">
    <source>
        <dbReference type="Proteomes" id="UP000027153"/>
    </source>
</evidence>
<dbReference type="InterPro" id="IPR038664">
    <property type="entry name" value="Gar1/Naf1_Cbf5-bd_sf"/>
</dbReference>
<evidence type="ECO:0000313" key="1">
    <source>
        <dbReference type="EMBL" id="KCZ71357.1"/>
    </source>
</evidence>
<name>A0A062V1X4_9EURY</name>
<sequence length="81" mass="9248">MKRLGAILHTVDNLLIVRADKTIKLGDLRQSSVVFTKKMKKIGKVKELFGPVDAPYISIKMFKEITASEIMALRNERVYLQ</sequence>